<feature type="domain" description="Disease resistance protein At4g27190-like leucine-rich repeats" evidence="8">
    <location>
        <begin position="749"/>
        <end position="863"/>
    </location>
</feature>
<feature type="domain" description="NB-ARC" evidence="7">
    <location>
        <begin position="162"/>
        <end position="328"/>
    </location>
</feature>
<evidence type="ECO:0000259" key="8">
    <source>
        <dbReference type="Pfam" id="PF23247"/>
    </source>
</evidence>
<gene>
    <name evidence="10" type="ORF">V6N11_064261</name>
</gene>
<dbReference type="SUPFAM" id="SSF52058">
    <property type="entry name" value="L domain-like"/>
    <property type="match status" value="1"/>
</dbReference>
<dbReference type="InterPro" id="IPR058922">
    <property type="entry name" value="WHD_DRP"/>
</dbReference>
<dbReference type="InterPro" id="IPR036388">
    <property type="entry name" value="WH-like_DNA-bd_sf"/>
</dbReference>
<keyword evidence="3" id="KW-0677">Repeat</keyword>
<keyword evidence="4" id="KW-0547">Nucleotide-binding</keyword>
<reference evidence="10 11" key="1">
    <citation type="journal article" date="2024" name="G3 (Bethesda)">
        <title>Genome assembly of Hibiscus sabdariffa L. provides insights into metabolisms of medicinal natural products.</title>
        <authorList>
            <person name="Kim T."/>
        </authorList>
    </citation>
    <scope>NUCLEOTIDE SEQUENCE [LARGE SCALE GENOMIC DNA]</scope>
    <source>
        <strain evidence="10">TK-2024</strain>
        <tissue evidence="10">Old leaves</tissue>
    </source>
</reference>
<dbReference type="Gene3D" id="3.40.50.300">
    <property type="entry name" value="P-loop containing nucleotide triphosphate hydrolases"/>
    <property type="match status" value="1"/>
</dbReference>
<dbReference type="Pfam" id="PF23247">
    <property type="entry name" value="LRR_RPS2"/>
    <property type="match status" value="1"/>
</dbReference>
<dbReference type="InterPro" id="IPR001611">
    <property type="entry name" value="Leu-rich_rpt"/>
</dbReference>
<dbReference type="Pfam" id="PF00931">
    <property type="entry name" value="NB-ARC"/>
    <property type="match status" value="1"/>
</dbReference>
<dbReference type="PRINTS" id="PR00364">
    <property type="entry name" value="DISEASERSIST"/>
</dbReference>
<dbReference type="InterPro" id="IPR027417">
    <property type="entry name" value="P-loop_NTPase"/>
</dbReference>
<dbReference type="Pfam" id="PF23559">
    <property type="entry name" value="WHD_DRP"/>
    <property type="match status" value="1"/>
</dbReference>
<organism evidence="10 11">
    <name type="scientific">Hibiscus sabdariffa</name>
    <name type="common">roselle</name>
    <dbReference type="NCBI Taxonomy" id="183260"/>
    <lineage>
        <taxon>Eukaryota</taxon>
        <taxon>Viridiplantae</taxon>
        <taxon>Streptophyta</taxon>
        <taxon>Embryophyta</taxon>
        <taxon>Tracheophyta</taxon>
        <taxon>Spermatophyta</taxon>
        <taxon>Magnoliopsida</taxon>
        <taxon>eudicotyledons</taxon>
        <taxon>Gunneridae</taxon>
        <taxon>Pentapetalae</taxon>
        <taxon>rosids</taxon>
        <taxon>malvids</taxon>
        <taxon>Malvales</taxon>
        <taxon>Malvaceae</taxon>
        <taxon>Malvoideae</taxon>
        <taxon>Hibiscus</taxon>
    </lineage>
</organism>
<evidence type="ECO:0000256" key="2">
    <source>
        <dbReference type="ARBA" id="ARBA00022614"/>
    </source>
</evidence>
<dbReference type="Gene3D" id="1.10.10.10">
    <property type="entry name" value="Winged helix-like DNA-binding domain superfamily/Winged helix DNA-binding domain"/>
    <property type="match status" value="1"/>
</dbReference>
<keyword evidence="2" id="KW-0433">Leucine-rich repeat</keyword>
<dbReference type="InterPro" id="IPR032675">
    <property type="entry name" value="LRR_dom_sf"/>
</dbReference>
<dbReference type="EMBL" id="JBBPBN010000056">
    <property type="protein sequence ID" value="KAK8989846.1"/>
    <property type="molecule type" value="Genomic_DNA"/>
</dbReference>
<evidence type="ECO:0000313" key="10">
    <source>
        <dbReference type="EMBL" id="KAK8989846.1"/>
    </source>
</evidence>
<dbReference type="InterPro" id="IPR002182">
    <property type="entry name" value="NB-ARC"/>
</dbReference>
<dbReference type="InterPro" id="IPR057135">
    <property type="entry name" value="At4g27190-like_LRR"/>
</dbReference>
<comment type="similarity">
    <text evidence="1">Belongs to the disease resistance NB-LRR family.</text>
</comment>
<evidence type="ECO:0000256" key="1">
    <source>
        <dbReference type="ARBA" id="ARBA00008894"/>
    </source>
</evidence>
<evidence type="ECO:0000256" key="3">
    <source>
        <dbReference type="ARBA" id="ARBA00022737"/>
    </source>
</evidence>
<feature type="domain" description="Disease resistance protein winged helix" evidence="9">
    <location>
        <begin position="416"/>
        <end position="483"/>
    </location>
</feature>
<keyword evidence="6" id="KW-0067">ATP-binding</keyword>
<evidence type="ECO:0008006" key="12">
    <source>
        <dbReference type="Google" id="ProtNLM"/>
    </source>
</evidence>
<dbReference type="PANTHER" id="PTHR33463">
    <property type="entry name" value="NB-ARC DOMAIN-CONTAINING PROTEIN-RELATED"/>
    <property type="match status" value="1"/>
</dbReference>
<keyword evidence="5" id="KW-0611">Plant defense</keyword>
<dbReference type="Pfam" id="PF13855">
    <property type="entry name" value="LRR_8"/>
    <property type="match status" value="1"/>
</dbReference>
<dbReference type="Gene3D" id="1.10.8.430">
    <property type="entry name" value="Helical domain of apoptotic protease-activating factors"/>
    <property type="match status" value="1"/>
</dbReference>
<dbReference type="PANTHER" id="PTHR33463:SF220">
    <property type="entry name" value="NB-ARC DOMAIN-CONTAINING PROTEIN"/>
    <property type="match status" value="1"/>
</dbReference>
<dbReference type="SUPFAM" id="SSF52540">
    <property type="entry name" value="P-loop containing nucleoside triphosphate hydrolases"/>
    <property type="match status" value="1"/>
</dbReference>
<sequence>MEIASFVLEAISFLRDCSPTTRGNLISICRLQKNTKSLKTEKGKLMELRDDVKARVDTALPYRKQVTGWLRRVEELDTELETVLHQVEERDKETQQRCCRGYLFPRSLRSHFKLGKLVLEKLKDVADLKETGENFGDIADMLPQPLVDEMPLGDTVGMDSNFREVWNYFCDPGAGIIGIYGMGGVGKTTLLTRINNELIGRVGQDYDVVIWTVVSRDQNDEKVQDKIGQKLGFPDEIWNRMGRSEKAKSIFRVLKTKRFVLLLDDLWDVYDLTEAGVPLPSEQNKAKVVLTTRREDVCDLMHAQRKFRVNCLAWREAWRLFQSKVGQEVLQSNPAIFELAVAIAEECSGLPLALITVGQAMRSRRTIEEWRYAATTLRKSAAEFTSMEKKVISLLEFSFDNLPDDTTKSCFLYCALYPEDWYLDTVNLINTWLGEGFLDQSENLSEAYDKGCHIIGTLKLACLLESGERIADNYIKMHDMIRDNALWVISDKGATKGKTLVQANLNLTKAPANSKWEKAERIFLMKNSINQLTGSPRCPNLLTLDLRWNDLRMISDSFFDFMPCLKLVDLSTNKHLAELPRSFYKLVSLQHLDLSYTGIKELSLEFRNLTKLKFLYVNNMDELRVLPQQVLSNLSMLKRLDLFHSGISDQEVDGNVFSGGNELLMDELECLQDLQALSFTVKSEHGLRRFSRSSKLQSVTYGLDIELCRGTTILRLQSDMGLSWVQISNCCDLEEVAIDWVGGSETPCNNRNLSATCLVHLGSLIIKNCKVLVHLNWLIWVPNLKSLTIANCEAMKKLIGHGDADAGGAEITEESSVFCNLQTLELNDLPQLKSICSHPLSFDSLRTIHVFDCPELKKLPFHANSAKDKIYSISGQKTWWDGLQWDNMTIKSTFAPYFWEL</sequence>
<dbReference type="Proteomes" id="UP001396334">
    <property type="component" value="Unassembled WGS sequence"/>
</dbReference>
<comment type="caution">
    <text evidence="10">The sequence shown here is derived from an EMBL/GenBank/DDBJ whole genome shotgun (WGS) entry which is preliminary data.</text>
</comment>
<evidence type="ECO:0000259" key="9">
    <source>
        <dbReference type="Pfam" id="PF23559"/>
    </source>
</evidence>
<accession>A0ABR2PN46</accession>
<name>A0ABR2PN46_9ROSI</name>
<dbReference type="Gene3D" id="3.80.10.10">
    <property type="entry name" value="Ribonuclease Inhibitor"/>
    <property type="match status" value="2"/>
</dbReference>
<keyword evidence="11" id="KW-1185">Reference proteome</keyword>
<dbReference type="InterPro" id="IPR050905">
    <property type="entry name" value="Plant_NBS-LRR"/>
</dbReference>
<evidence type="ECO:0000256" key="5">
    <source>
        <dbReference type="ARBA" id="ARBA00022821"/>
    </source>
</evidence>
<protein>
    <recommendedName>
        <fullName evidence="12">AAA+ ATPase domain-containing protein</fullName>
    </recommendedName>
</protein>
<proteinExistence type="inferred from homology"/>
<dbReference type="InterPro" id="IPR042197">
    <property type="entry name" value="Apaf_helical"/>
</dbReference>
<evidence type="ECO:0000259" key="7">
    <source>
        <dbReference type="Pfam" id="PF00931"/>
    </source>
</evidence>
<evidence type="ECO:0000313" key="11">
    <source>
        <dbReference type="Proteomes" id="UP001396334"/>
    </source>
</evidence>
<evidence type="ECO:0000256" key="4">
    <source>
        <dbReference type="ARBA" id="ARBA00022741"/>
    </source>
</evidence>
<evidence type="ECO:0000256" key="6">
    <source>
        <dbReference type="ARBA" id="ARBA00022840"/>
    </source>
</evidence>